<dbReference type="EMBL" id="CP013140">
    <property type="protein sequence ID" value="ALN60334.1"/>
    <property type="molecule type" value="Genomic_DNA"/>
</dbReference>
<name>A0A0S2DP26_LYSEN</name>
<dbReference type="AlphaFoldDB" id="A0A0S2DP26"/>
<sequence length="109" mass="12368">MPYMDNLTGLYQKLSKTDNPHPIHFAIEQKVEFEAAISKIDSTRHDLLHFNSKSWSIGKNYLREEALLACKIIAALCAPTSTIVWHDEEGSVRMQLAVTKLNKALRDEA</sequence>
<accession>A0A0S2DP26</accession>
<dbReference type="PATRIC" id="fig|69.6.peg.4921"/>
<organism evidence="1 2">
    <name type="scientific">Lysobacter enzymogenes</name>
    <dbReference type="NCBI Taxonomy" id="69"/>
    <lineage>
        <taxon>Bacteria</taxon>
        <taxon>Pseudomonadati</taxon>
        <taxon>Pseudomonadota</taxon>
        <taxon>Gammaproteobacteria</taxon>
        <taxon>Lysobacterales</taxon>
        <taxon>Lysobacteraceae</taxon>
        <taxon>Lysobacter</taxon>
    </lineage>
</organism>
<gene>
    <name evidence="1" type="ORF">GLE_4993</name>
</gene>
<dbReference type="KEGG" id="lez:GLE_4993"/>
<proteinExistence type="predicted"/>
<reference evidence="1 2" key="1">
    <citation type="submission" date="2015-11" db="EMBL/GenBank/DDBJ databases">
        <title>Genome sequences of Lysobacter enzymogenes strain C3 and Lysobacter antibioticus ATCC 29479.</title>
        <authorList>
            <person name="Kobayashi D.Y."/>
        </authorList>
    </citation>
    <scope>NUCLEOTIDE SEQUENCE [LARGE SCALE GENOMIC DNA]</scope>
    <source>
        <strain evidence="1 2">C3</strain>
    </source>
</reference>
<evidence type="ECO:0000313" key="2">
    <source>
        <dbReference type="Proteomes" id="UP000061569"/>
    </source>
</evidence>
<evidence type="ECO:0000313" key="1">
    <source>
        <dbReference type="EMBL" id="ALN60334.1"/>
    </source>
</evidence>
<dbReference type="Proteomes" id="UP000061569">
    <property type="component" value="Chromosome"/>
</dbReference>
<protein>
    <submittedName>
        <fullName evidence="1">Uncharacterized protein</fullName>
    </submittedName>
</protein>